<evidence type="ECO:0000256" key="1">
    <source>
        <dbReference type="SAM" id="Coils"/>
    </source>
</evidence>
<dbReference type="PANTHER" id="PTHR41259:SF1">
    <property type="entry name" value="DOUBLE-STRAND BREAK REPAIR RAD50 ATPASE, PUTATIVE-RELATED"/>
    <property type="match status" value="1"/>
</dbReference>
<evidence type="ECO:0000313" key="3">
    <source>
        <dbReference type="EMBL" id="MFC3126902.1"/>
    </source>
</evidence>
<comment type="caution">
    <text evidence="3">The sequence shown here is derived from an EMBL/GenBank/DDBJ whole genome shotgun (WGS) entry which is preliminary data.</text>
</comment>
<sequence length="1155" mass="122788">MRLTRLALRQYGPFAEAALTLDPMPGRINLVLAPNGAGKSVLRGAWRDLLFGIGARTPMDFRFGYSGMQVAAEGVAPDGTPFAFTRRKGRAGTLLGADDQPLDPGLLPRLLGGADQTLLERLFALDTALLREGGAGLLESGGALAEALLQAAGGLRRAQGVAQTLDKERNDLAPERRTASRPFYQALDQLKESRRALRAHLVKPAQWRDAERALEAAAAARDAAREDAAAAARALSRLERVRRLRAPLLRLDLAESWLAGHSGAPALPADVAETLRGAREARSAALRALAEDTLRREELVAQIAGIAPRKAWLERASRIAALREQAGAAEKARRDLSAQETALLAAEATIEEKLRELGLPWPAARAAELMPAPALLAQARRLLREYGDEDRAEREAPALLERHHAGQGAAAAALAALPAPRDAEALAALVQAVSAEGEPVALAARDDRTVAEARAQWAVRLATLPEPWRDLSTLRGLDVPSPDRLRRLASTLEAASAARREAEAAASRAAATLSSQKAERAALGSDGALPDAASLDAARALRQELWTALRGQAAPEASLLAFEAALVEADRIADRRFDEAERVGAAARLDAGIARQETETVAARRLADAAEAEEAAARAEWAGALAPLSVHPGTGLDGLREWLAARQAALDAAAALEAALALAAERQTVHDGAARRLAGALEVPLPAGPPTLALRLLLDRAGSALRADREAAAERARLIEAEATHGAALREAGRQATLRRQRLGQWSSQWQDVLRALKRPPDERPEDSETTLALLEALGPLVREARLARARRDAMRAEIAAFTEACAALCAELEEKPPADPVAAARILGATLEEEQAEHSRLVLLRGQAEQQARALEVAQRHLAASEARLRDVVAAAGAENVEDAEARIALSANRAVQEAARDAALSEIATLCDGLELEVLRAEQAAHPPDSLEAALAEAERLREAAETAREDAVGAHTQAARALHDLGHDAPVHAAVAAEQSALARLSRALEEAVVLQAARSMLGEALAEVQQAGDDATLRRIGAVFATLTDGAYPAVTSREDDRGVAHLMIGRRHPAETLAVDALSEGTRDQLFLALRLVAIEDHAAHSTPLPFLGDDILQSFDDARAAAAFRALHRFSETTQVILLTHHRHLAELARATLPQGALNLQSLPE</sequence>
<evidence type="ECO:0000313" key="4">
    <source>
        <dbReference type="Proteomes" id="UP001595593"/>
    </source>
</evidence>
<dbReference type="PANTHER" id="PTHR41259">
    <property type="entry name" value="DOUBLE-STRAND BREAK REPAIR RAD50 ATPASE, PUTATIVE-RELATED"/>
    <property type="match status" value="1"/>
</dbReference>
<dbReference type="Gene3D" id="3.40.50.300">
    <property type="entry name" value="P-loop containing nucleotide triphosphate hydrolases"/>
    <property type="match status" value="2"/>
</dbReference>
<protein>
    <submittedName>
        <fullName evidence="3">AAA family ATPase</fullName>
    </submittedName>
</protein>
<dbReference type="Pfam" id="PF13514">
    <property type="entry name" value="AAA_27"/>
    <property type="match status" value="1"/>
</dbReference>
<keyword evidence="1" id="KW-0175">Coiled coil</keyword>
<gene>
    <name evidence="3" type="ORF">ACFOD4_17690</name>
</gene>
<organism evidence="3 4">
    <name type="scientific">Teichococcus globiformis</name>
    <dbReference type="NCBI Taxonomy" id="2307229"/>
    <lineage>
        <taxon>Bacteria</taxon>
        <taxon>Pseudomonadati</taxon>
        <taxon>Pseudomonadota</taxon>
        <taxon>Alphaproteobacteria</taxon>
        <taxon>Acetobacterales</taxon>
        <taxon>Roseomonadaceae</taxon>
        <taxon>Roseomonas</taxon>
    </lineage>
</organism>
<reference evidence="4" key="1">
    <citation type="journal article" date="2019" name="Int. J. Syst. Evol. Microbiol.">
        <title>The Global Catalogue of Microorganisms (GCM) 10K type strain sequencing project: providing services to taxonomists for standard genome sequencing and annotation.</title>
        <authorList>
            <consortium name="The Broad Institute Genomics Platform"/>
            <consortium name="The Broad Institute Genome Sequencing Center for Infectious Disease"/>
            <person name="Wu L."/>
            <person name="Ma J."/>
        </authorList>
    </citation>
    <scope>NUCLEOTIDE SEQUENCE [LARGE SCALE GENOMIC DNA]</scope>
    <source>
        <strain evidence="4">KCTC 52094</strain>
    </source>
</reference>
<dbReference type="InterPro" id="IPR038734">
    <property type="entry name" value="YhaN_AAA"/>
</dbReference>
<feature type="domain" description="YhaN AAA" evidence="2">
    <location>
        <begin position="1"/>
        <end position="207"/>
    </location>
</feature>
<dbReference type="SUPFAM" id="SSF52540">
    <property type="entry name" value="P-loop containing nucleoside triphosphate hydrolases"/>
    <property type="match status" value="1"/>
</dbReference>
<keyword evidence="4" id="KW-1185">Reference proteome</keyword>
<name>A0ABV7G2H8_9PROT</name>
<proteinExistence type="predicted"/>
<dbReference type="Proteomes" id="UP001595593">
    <property type="component" value="Unassembled WGS sequence"/>
</dbReference>
<dbReference type="RefSeq" id="WP_379598525.1">
    <property type="nucleotide sequence ID" value="NZ_JBHRTN010000018.1"/>
</dbReference>
<dbReference type="InterPro" id="IPR027417">
    <property type="entry name" value="P-loop_NTPase"/>
</dbReference>
<evidence type="ECO:0000259" key="2">
    <source>
        <dbReference type="Pfam" id="PF13514"/>
    </source>
</evidence>
<feature type="coiled-coil region" evidence="1">
    <location>
        <begin position="319"/>
        <end position="356"/>
    </location>
</feature>
<dbReference type="EMBL" id="JBHRTN010000018">
    <property type="protein sequence ID" value="MFC3126902.1"/>
    <property type="molecule type" value="Genomic_DNA"/>
</dbReference>
<accession>A0ABV7G2H8</accession>